<dbReference type="GO" id="GO:0005829">
    <property type="term" value="C:cytosol"/>
    <property type="evidence" value="ECO:0007669"/>
    <property type="project" value="TreeGrafter"/>
</dbReference>
<dbReference type="InterPro" id="IPR005794">
    <property type="entry name" value="Fmt"/>
</dbReference>
<evidence type="ECO:0000256" key="4">
    <source>
        <dbReference type="ARBA" id="ARBA00022917"/>
    </source>
</evidence>
<dbReference type="InterPro" id="IPR041711">
    <property type="entry name" value="Met-tRNA-FMT_N"/>
</dbReference>
<evidence type="ECO:0000259" key="7">
    <source>
        <dbReference type="Pfam" id="PF02911"/>
    </source>
</evidence>
<dbReference type="Proteomes" id="UP000199518">
    <property type="component" value="Unassembled WGS sequence"/>
</dbReference>
<dbReference type="NCBIfam" id="TIGR00460">
    <property type="entry name" value="fmt"/>
    <property type="match status" value="1"/>
</dbReference>
<dbReference type="CDD" id="cd08704">
    <property type="entry name" value="Met_tRNA_FMT_C"/>
    <property type="match status" value="1"/>
</dbReference>
<evidence type="ECO:0000256" key="3">
    <source>
        <dbReference type="ARBA" id="ARBA00022679"/>
    </source>
</evidence>
<keyword evidence="9" id="KW-1185">Reference proteome</keyword>
<keyword evidence="3 5" id="KW-0808">Transferase</keyword>
<dbReference type="CDD" id="cd08646">
    <property type="entry name" value="FMT_core_Met-tRNA-FMT_N"/>
    <property type="match status" value="1"/>
</dbReference>
<feature type="domain" description="Formyl transferase C-terminal" evidence="7">
    <location>
        <begin position="204"/>
        <end position="310"/>
    </location>
</feature>
<accession>A0A1I3RM10</accession>
<dbReference type="InterPro" id="IPR005793">
    <property type="entry name" value="Formyl_trans_C"/>
</dbReference>
<protein>
    <recommendedName>
        <fullName evidence="2 5">Methionyl-tRNA formyltransferase</fullName>
        <ecNumber evidence="2 5">2.1.2.9</ecNumber>
    </recommendedName>
</protein>
<comment type="function">
    <text evidence="5">Attaches a formyl group to the free amino group of methionyl-tRNA(fMet). The formyl group appears to play a dual role in the initiator identity of N-formylmethionyl-tRNA by promoting its recognition by IF2 and preventing the misappropriation of this tRNA by the elongation apparatus.</text>
</comment>
<feature type="binding site" evidence="5">
    <location>
        <begin position="110"/>
        <end position="113"/>
    </location>
    <ligand>
        <name>(6S)-5,6,7,8-tetrahydrofolate</name>
        <dbReference type="ChEBI" id="CHEBI:57453"/>
    </ligand>
</feature>
<dbReference type="PANTHER" id="PTHR11138">
    <property type="entry name" value="METHIONYL-TRNA FORMYLTRANSFERASE"/>
    <property type="match status" value="1"/>
</dbReference>
<dbReference type="AlphaFoldDB" id="A0A1I3RM10"/>
<dbReference type="InterPro" id="IPR011034">
    <property type="entry name" value="Formyl_transferase-like_C_sf"/>
</dbReference>
<dbReference type="EC" id="2.1.2.9" evidence="2 5"/>
<reference evidence="9" key="1">
    <citation type="submission" date="2016-10" db="EMBL/GenBank/DDBJ databases">
        <authorList>
            <person name="Varghese N."/>
            <person name="Submissions S."/>
        </authorList>
    </citation>
    <scope>NUCLEOTIDE SEQUENCE [LARGE SCALE GENOMIC DNA]</scope>
    <source>
        <strain evidence="9">DSM 26348</strain>
    </source>
</reference>
<evidence type="ECO:0000256" key="1">
    <source>
        <dbReference type="ARBA" id="ARBA00010699"/>
    </source>
</evidence>
<dbReference type="HAMAP" id="MF_00182">
    <property type="entry name" value="Formyl_trans"/>
    <property type="match status" value="1"/>
</dbReference>
<organism evidence="8 9">
    <name type="scientific">Planctomicrobium piriforme</name>
    <dbReference type="NCBI Taxonomy" id="1576369"/>
    <lineage>
        <taxon>Bacteria</taxon>
        <taxon>Pseudomonadati</taxon>
        <taxon>Planctomycetota</taxon>
        <taxon>Planctomycetia</taxon>
        <taxon>Planctomycetales</taxon>
        <taxon>Planctomycetaceae</taxon>
        <taxon>Planctomicrobium</taxon>
    </lineage>
</organism>
<gene>
    <name evidence="5" type="primary">fmt</name>
    <name evidence="8" type="ORF">SAMN05421753_12117</name>
</gene>
<dbReference type="OrthoDB" id="9802815at2"/>
<dbReference type="SUPFAM" id="SSF50486">
    <property type="entry name" value="FMT C-terminal domain-like"/>
    <property type="match status" value="1"/>
</dbReference>
<evidence type="ECO:0000313" key="9">
    <source>
        <dbReference type="Proteomes" id="UP000199518"/>
    </source>
</evidence>
<name>A0A1I3RM10_9PLAN</name>
<dbReference type="GO" id="GO:0004479">
    <property type="term" value="F:methionyl-tRNA formyltransferase activity"/>
    <property type="evidence" value="ECO:0007669"/>
    <property type="project" value="UniProtKB-UniRule"/>
</dbReference>
<dbReference type="InterPro" id="IPR044135">
    <property type="entry name" value="Met-tRNA-FMT_C"/>
</dbReference>
<dbReference type="EMBL" id="FOQD01000021">
    <property type="protein sequence ID" value="SFJ46287.1"/>
    <property type="molecule type" value="Genomic_DNA"/>
</dbReference>
<dbReference type="Pfam" id="PF00551">
    <property type="entry name" value="Formyl_trans_N"/>
    <property type="match status" value="1"/>
</dbReference>
<dbReference type="STRING" id="1576369.SAMN05421753_12117"/>
<dbReference type="RefSeq" id="WP_092055962.1">
    <property type="nucleotide sequence ID" value="NZ_FOQD01000021.1"/>
</dbReference>
<evidence type="ECO:0000256" key="2">
    <source>
        <dbReference type="ARBA" id="ARBA00012261"/>
    </source>
</evidence>
<dbReference type="InterPro" id="IPR036477">
    <property type="entry name" value="Formyl_transf_N_sf"/>
</dbReference>
<dbReference type="Pfam" id="PF02911">
    <property type="entry name" value="Formyl_trans_C"/>
    <property type="match status" value="1"/>
</dbReference>
<keyword evidence="4 5" id="KW-0648">Protein biosynthesis</keyword>
<evidence type="ECO:0000259" key="6">
    <source>
        <dbReference type="Pfam" id="PF00551"/>
    </source>
</evidence>
<evidence type="ECO:0000256" key="5">
    <source>
        <dbReference type="HAMAP-Rule" id="MF_00182"/>
    </source>
</evidence>
<dbReference type="SUPFAM" id="SSF53328">
    <property type="entry name" value="Formyltransferase"/>
    <property type="match status" value="1"/>
</dbReference>
<proteinExistence type="inferred from homology"/>
<comment type="similarity">
    <text evidence="1 5">Belongs to the Fmt family.</text>
</comment>
<sequence length="323" mass="34825">MALRVLMMGTGEFALPTFQTLIDSSHDVVGLVTQPDRVGQGHHQHVNPLKELAIAGGIPVFQPDNVNSPESLARLREFQAEIDVVAAYGQILTAELLGIPPRGAVNLHASLLPKYRGAAPIQYAIWKGEQETGVTLFQIEPKLDAGPMLGIVRTDIGQKETSGQLHDRLAQLAAPLTVQVLDDMERGTLQPIVQQTEGVTKAPRLKKEQGLIDWTQTPAAISCQIRAMQPWPMPYTFLHVPDRKPQRMLVLDVDPATDAPQGWLSSSTPGQINVEGTSLLVRTGDGAVQVQTLQPAGKRAMSAAEFLRGASLAHAAFGSEAVV</sequence>
<feature type="domain" description="Formyl transferase N-terminal" evidence="6">
    <location>
        <begin position="5"/>
        <end position="180"/>
    </location>
</feature>
<dbReference type="Gene3D" id="3.40.50.12230">
    <property type="match status" value="1"/>
</dbReference>
<evidence type="ECO:0000313" key="8">
    <source>
        <dbReference type="EMBL" id="SFJ46287.1"/>
    </source>
</evidence>
<dbReference type="PANTHER" id="PTHR11138:SF5">
    <property type="entry name" value="METHIONYL-TRNA FORMYLTRANSFERASE, MITOCHONDRIAL"/>
    <property type="match status" value="1"/>
</dbReference>
<dbReference type="InterPro" id="IPR002376">
    <property type="entry name" value="Formyl_transf_N"/>
</dbReference>
<comment type="catalytic activity">
    <reaction evidence="5">
        <text>L-methionyl-tRNA(fMet) + (6R)-10-formyltetrahydrofolate = N-formyl-L-methionyl-tRNA(fMet) + (6S)-5,6,7,8-tetrahydrofolate + H(+)</text>
        <dbReference type="Rhea" id="RHEA:24380"/>
        <dbReference type="Rhea" id="RHEA-COMP:9952"/>
        <dbReference type="Rhea" id="RHEA-COMP:9953"/>
        <dbReference type="ChEBI" id="CHEBI:15378"/>
        <dbReference type="ChEBI" id="CHEBI:57453"/>
        <dbReference type="ChEBI" id="CHEBI:78530"/>
        <dbReference type="ChEBI" id="CHEBI:78844"/>
        <dbReference type="ChEBI" id="CHEBI:195366"/>
        <dbReference type="EC" id="2.1.2.9"/>
    </reaction>
</comment>